<evidence type="ECO:0000259" key="11">
    <source>
        <dbReference type="Pfam" id="PF03493"/>
    </source>
</evidence>
<dbReference type="PANTHER" id="PTHR10027:SF33">
    <property type="entry name" value="CALCIUM-ACTIVATED POTASSIUM CHANNEL SUBUNIT ALPHA-1-RELATED"/>
    <property type="match status" value="1"/>
</dbReference>
<name>A0A3B5AYW9_9TELE</name>
<dbReference type="GO" id="GO:0045211">
    <property type="term" value="C:postsynaptic membrane"/>
    <property type="evidence" value="ECO:0007669"/>
    <property type="project" value="TreeGrafter"/>
</dbReference>
<dbReference type="GeneTree" id="ENSGT00940000154935"/>
<reference evidence="12" key="1">
    <citation type="submission" date="2023-09" db="UniProtKB">
        <authorList>
            <consortium name="Ensembl"/>
        </authorList>
    </citation>
    <scope>IDENTIFICATION</scope>
</reference>
<dbReference type="InterPro" id="IPR003929">
    <property type="entry name" value="K_chnl_BK_asu"/>
</dbReference>
<keyword evidence="3" id="KW-0633">Potassium transport</keyword>
<dbReference type="AlphaFoldDB" id="A0A3B5AYW9"/>
<protein>
    <recommendedName>
        <fullName evidence="11">Calcium-activated potassium channel BK alpha subunit domain-containing protein</fullName>
    </recommendedName>
</protein>
<evidence type="ECO:0000313" key="12">
    <source>
        <dbReference type="Ensembl" id="ENSSPAP00000026135.1"/>
    </source>
</evidence>
<dbReference type="InterPro" id="IPR047871">
    <property type="entry name" value="K_chnl_Slo-like"/>
</dbReference>
<evidence type="ECO:0000256" key="3">
    <source>
        <dbReference type="ARBA" id="ARBA00022538"/>
    </source>
</evidence>
<evidence type="ECO:0000256" key="9">
    <source>
        <dbReference type="ARBA" id="ARBA00023136"/>
    </source>
</evidence>
<evidence type="ECO:0000256" key="8">
    <source>
        <dbReference type="ARBA" id="ARBA00023065"/>
    </source>
</evidence>
<dbReference type="PANTHER" id="PTHR10027">
    <property type="entry name" value="CALCIUM-ACTIVATED POTASSIUM CHANNEL ALPHA CHAIN"/>
    <property type="match status" value="1"/>
</dbReference>
<feature type="domain" description="Calcium-activated potassium channel BK alpha subunit" evidence="11">
    <location>
        <begin position="40"/>
        <end position="110"/>
    </location>
</feature>
<dbReference type="STRING" id="144197.ENSSPAP00000026135"/>
<keyword evidence="6" id="KW-0630">Potassium</keyword>
<accession>A0A3B5AYW9</accession>
<dbReference type="Pfam" id="PF03493">
    <property type="entry name" value="BK_channel_a"/>
    <property type="match status" value="1"/>
</dbReference>
<evidence type="ECO:0000256" key="1">
    <source>
        <dbReference type="ARBA" id="ARBA00004141"/>
    </source>
</evidence>
<keyword evidence="7" id="KW-1133">Transmembrane helix</keyword>
<organism evidence="12">
    <name type="scientific">Stegastes partitus</name>
    <name type="common">bicolor damselfish</name>
    <dbReference type="NCBI Taxonomy" id="144197"/>
    <lineage>
        <taxon>Eukaryota</taxon>
        <taxon>Metazoa</taxon>
        <taxon>Chordata</taxon>
        <taxon>Craniata</taxon>
        <taxon>Vertebrata</taxon>
        <taxon>Euteleostomi</taxon>
        <taxon>Actinopterygii</taxon>
        <taxon>Neopterygii</taxon>
        <taxon>Teleostei</taxon>
        <taxon>Neoteleostei</taxon>
        <taxon>Acanthomorphata</taxon>
        <taxon>Ovalentaria</taxon>
        <taxon>Pomacentridae</taxon>
        <taxon>Stegastes</taxon>
    </lineage>
</organism>
<keyword evidence="10" id="KW-0407">Ion channel</keyword>
<keyword evidence="9" id="KW-0472">Membrane</keyword>
<sequence length="183" mass="20499">IRVISIKNYHPKIRIITQMLQYHNKAHLLNIPSWNWKEGDDAICLAELKLGFIAQSCLAQGLSTMLANLFSMRSFIKIEEDTWQKYYLEGVANEMYTEYLSSAFVGLSFPPCKLCDVTLGWSTNPRSTLINPGNHVKMQEGTLGFFIASDAKEQQPSSLPCLPLSTLPPERPSTLTCSSSPLV</sequence>
<dbReference type="Ensembl" id="ENSSPAT00000026563.1">
    <property type="protein sequence ID" value="ENSSPAP00000026135.1"/>
    <property type="gene ID" value="ENSSPAG00000019721.1"/>
</dbReference>
<evidence type="ECO:0000256" key="6">
    <source>
        <dbReference type="ARBA" id="ARBA00022958"/>
    </source>
</evidence>
<evidence type="ECO:0000256" key="4">
    <source>
        <dbReference type="ARBA" id="ARBA00022692"/>
    </source>
</evidence>
<evidence type="ECO:0000256" key="2">
    <source>
        <dbReference type="ARBA" id="ARBA00022448"/>
    </source>
</evidence>
<keyword evidence="5" id="KW-0631">Potassium channel</keyword>
<dbReference type="GO" id="GO:0060072">
    <property type="term" value="F:large conductance calcium-activated potassium channel activity"/>
    <property type="evidence" value="ECO:0007669"/>
    <property type="project" value="TreeGrafter"/>
</dbReference>
<comment type="subcellular location">
    <subcellularLocation>
        <location evidence="1">Membrane</location>
        <topology evidence="1">Multi-pass membrane protein</topology>
    </subcellularLocation>
</comment>
<evidence type="ECO:0000256" key="7">
    <source>
        <dbReference type="ARBA" id="ARBA00022989"/>
    </source>
</evidence>
<keyword evidence="2" id="KW-0813">Transport</keyword>
<dbReference type="PRINTS" id="PR01449">
    <property type="entry name" value="BKCHANNELA"/>
</dbReference>
<evidence type="ECO:0000256" key="10">
    <source>
        <dbReference type="ARBA" id="ARBA00023303"/>
    </source>
</evidence>
<proteinExistence type="predicted"/>
<keyword evidence="4" id="KW-0812">Transmembrane</keyword>
<evidence type="ECO:0000256" key="5">
    <source>
        <dbReference type="ARBA" id="ARBA00022826"/>
    </source>
</evidence>
<keyword evidence="8" id="KW-0406">Ion transport</keyword>